<evidence type="ECO:0000256" key="7">
    <source>
        <dbReference type="ARBA" id="ARBA00022614"/>
    </source>
</evidence>
<dbReference type="Gene3D" id="3.30.70.1230">
    <property type="entry name" value="Nucleotide cyclase"/>
    <property type="match status" value="1"/>
</dbReference>
<dbReference type="STRING" id="443226.E9CXD2"/>
<evidence type="ECO:0000256" key="17">
    <source>
        <dbReference type="SAM" id="MobiDB-lite"/>
    </source>
</evidence>
<feature type="compositionally biased region" description="Low complexity" evidence="17">
    <location>
        <begin position="172"/>
        <end position="181"/>
    </location>
</feature>
<dbReference type="Pfam" id="PF23010">
    <property type="entry name" value="RA_3"/>
    <property type="match status" value="1"/>
</dbReference>
<evidence type="ECO:0000256" key="12">
    <source>
        <dbReference type="ARBA" id="ARBA00022842"/>
    </source>
</evidence>
<evidence type="ECO:0000256" key="14">
    <source>
        <dbReference type="ARBA" id="ARBA00023239"/>
    </source>
</evidence>
<dbReference type="PANTHER" id="PTHR48051:SF1">
    <property type="entry name" value="RAS SUPPRESSOR PROTEIN 1"/>
    <property type="match status" value="1"/>
</dbReference>
<dbReference type="HOGENOM" id="CLU_000430_4_0_1"/>
<dbReference type="SMART" id="SM00789">
    <property type="entry name" value="Ad_cyc_g-alpha"/>
    <property type="match status" value="1"/>
</dbReference>
<keyword evidence="12" id="KW-0460">Magnesium</keyword>
<evidence type="ECO:0000256" key="10">
    <source>
        <dbReference type="ARBA" id="ARBA00022741"/>
    </source>
</evidence>
<feature type="domain" description="Ras-associating" evidence="19">
    <location>
        <begin position="610"/>
        <end position="701"/>
    </location>
</feature>
<keyword evidence="22" id="KW-1185">Reference proteome</keyword>
<feature type="compositionally biased region" description="Polar residues" evidence="17">
    <location>
        <begin position="1157"/>
        <end position="1175"/>
    </location>
</feature>
<dbReference type="CDD" id="cd00143">
    <property type="entry name" value="PP2Cc"/>
    <property type="match status" value="1"/>
</dbReference>
<dbReference type="CDD" id="cd17214">
    <property type="entry name" value="RA_CYR1_like"/>
    <property type="match status" value="1"/>
</dbReference>
<feature type="compositionally biased region" description="Low complexity" evidence="17">
    <location>
        <begin position="201"/>
        <end position="219"/>
    </location>
</feature>
<dbReference type="SMART" id="SM00365">
    <property type="entry name" value="LRR_SD22"/>
    <property type="match status" value="2"/>
</dbReference>
<comment type="catalytic activity">
    <reaction evidence="1">
        <text>ATP = 3',5'-cyclic AMP + diphosphate</text>
        <dbReference type="Rhea" id="RHEA:15389"/>
        <dbReference type="ChEBI" id="CHEBI:30616"/>
        <dbReference type="ChEBI" id="CHEBI:33019"/>
        <dbReference type="ChEBI" id="CHEBI:58165"/>
        <dbReference type="EC" id="4.6.1.1"/>
    </reaction>
</comment>
<reference evidence="22" key="1">
    <citation type="journal article" date="2010" name="Genome Res.">
        <title>Population genomic sequencing of Coccidioides fungi reveals recent hybridization and transposon control.</title>
        <authorList>
            <person name="Neafsey D.E."/>
            <person name="Barker B.M."/>
            <person name="Sharpton T.J."/>
            <person name="Stajich J.E."/>
            <person name="Park D.J."/>
            <person name="Whiston E."/>
            <person name="Hung C.-Y."/>
            <person name="McMahan C."/>
            <person name="White J."/>
            <person name="Sykes S."/>
            <person name="Heiman D."/>
            <person name="Young S."/>
            <person name="Zeng Q."/>
            <person name="Abouelleil A."/>
            <person name="Aftuck L."/>
            <person name="Bessette D."/>
            <person name="Brown A."/>
            <person name="FitzGerald M."/>
            <person name="Lui A."/>
            <person name="Macdonald J.P."/>
            <person name="Priest M."/>
            <person name="Orbach M.J."/>
            <person name="Galgiani J.N."/>
            <person name="Kirkland T.N."/>
            <person name="Cole G.T."/>
            <person name="Birren B.W."/>
            <person name="Henn M.R."/>
            <person name="Taylor J.W."/>
            <person name="Rounsley S.D."/>
        </authorList>
    </citation>
    <scope>NUCLEOTIDE SEQUENCE [LARGE SCALE GENOMIC DNA]</scope>
    <source>
        <strain evidence="22">RMSCC 757 / Silveira</strain>
    </source>
</reference>
<evidence type="ECO:0000259" key="18">
    <source>
        <dbReference type="PROSITE" id="PS50125"/>
    </source>
</evidence>
<dbReference type="InterPro" id="IPR013716">
    <property type="entry name" value="Adenylate_cyclase_G-a-bd"/>
</dbReference>
<evidence type="ECO:0000313" key="21">
    <source>
        <dbReference type="EMBL" id="EFW21958.1"/>
    </source>
</evidence>
<feature type="region of interest" description="Disordered" evidence="17">
    <location>
        <begin position="247"/>
        <end position="468"/>
    </location>
</feature>
<dbReference type="GO" id="GO:0005524">
    <property type="term" value="F:ATP binding"/>
    <property type="evidence" value="ECO:0007669"/>
    <property type="project" value="UniProtKB-KW"/>
</dbReference>
<dbReference type="FunFam" id="3.80.10.10:FF:000220">
    <property type="entry name" value="Adenylate cyclase AcyA"/>
    <property type="match status" value="1"/>
</dbReference>
<dbReference type="FunFam" id="3.60.40.10:FF:000055">
    <property type="entry name" value="Adenylate cyclase AcyA"/>
    <property type="match status" value="1"/>
</dbReference>
<dbReference type="InterPro" id="IPR001932">
    <property type="entry name" value="PPM-type_phosphatase-like_dom"/>
</dbReference>
<keyword evidence="7" id="KW-0433">Leucine-rich repeat</keyword>
<dbReference type="GO" id="GO:0035556">
    <property type="term" value="P:intracellular signal transduction"/>
    <property type="evidence" value="ECO:0007669"/>
    <property type="project" value="InterPro"/>
</dbReference>
<evidence type="ECO:0000256" key="6">
    <source>
        <dbReference type="ARBA" id="ARBA00021420"/>
    </source>
</evidence>
<dbReference type="eggNOG" id="KOG0618">
    <property type="taxonomic scope" value="Eukaryota"/>
</dbReference>
<feature type="compositionally biased region" description="Basic and acidic residues" evidence="17">
    <location>
        <begin position="1"/>
        <end position="16"/>
    </location>
</feature>
<feature type="domain" description="PPM-type phosphatase" evidence="20">
    <location>
        <begin position="1394"/>
        <end position="1671"/>
    </location>
</feature>
<feature type="compositionally biased region" description="Polar residues" evidence="17">
    <location>
        <begin position="272"/>
        <end position="286"/>
    </location>
</feature>
<dbReference type="InterPro" id="IPR029787">
    <property type="entry name" value="Nucleotide_cyclase"/>
</dbReference>
<feature type="compositionally biased region" description="Polar residues" evidence="17">
    <location>
        <begin position="65"/>
        <end position="75"/>
    </location>
</feature>
<dbReference type="InterPro" id="IPR032675">
    <property type="entry name" value="LRR_dom_sf"/>
</dbReference>
<evidence type="ECO:0000256" key="1">
    <source>
        <dbReference type="ARBA" id="ARBA00001593"/>
    </source>
</evidence>
<dbReference type="PROSITE" id="PS51746">
    <property type="entry name" value="PPM_2"/>
    <property type="match status" value="1"/>
</dbReference>
<organism evidence="22">
    <name type="scientific">Coccidioides posadasii (strain RMSCC 757 / Silveira)</name>
    <name type="common">Valley fever fungus</name>
    <dbReference type="NCBI Taxonomy" id="443226"/>
    <lineage>
        <taxon>Eukaryota</taxon>
        <taxon>Fungi</taxon>
        <taxon>Dikarya</taxon>
        <taxon>Ascomycota</taxon>
        <taxon>Pezizomycotina</taxon>
        <taxon>Eurotiomycetes</taxon>
        <taxon>Eurotiomycetidae</taxon>
        <taxon>Onygenales</taxon>
        <taxon>Onygenaceae</taxon>
        <taxon>Coccidioides</taxon>
    </lineage>
</organism>
<dbReference type="Gene3D" id="3.80.10.10">
    <property type="entry name" value="Ribonuclease Inhibitor"/>
    <property type="match status" value="4"/>
</dbReference>
<dbReference type="InterPro" id="IPR036457">
    <property type="entry name" value="PPM-type-like_dom_sf"/>
</dbReference>
<dbReference type="InterPro" id="IPR055071">
    <property type="entry name" value="RA_PHLPP-like"/>
</dbReference>
<dbReference type="InterPro" id="IPR001611">
    <property type="entry name" value="Leu-rich_rpt"/>
</dbReference>
<dbReference type="InterPro" id="IPR003591">
    <property type="entry name" value="Leu-rich_rpt_typical-subtyp"/>
</dbReference>
<dbReference type="SMART" id="SM00314">
    <property type="entry name" value="RA"/>
    <property type="match status" value="1"/>
</dbReference>
<accession>E9CXD2</accession>
<reference evidence="22" key="2">
    <citation type="submission" date="2010-03" db="EMBL/GenBank/DDBJ databases">
        <title>The genome sequence of Coccidioides posadasii strain Silveira.</title>
        <authorList>
            <consortium name="The Broad Institute Genome Sequencing Center for Infectious Disease"/>
            <person name="Neafsey D."/>
            <person name="Orbach M."/>
            <person name="Henn M.R."/>
            <person name="Cole G.T."/>
            <person name="Galgiani J."/>
            <person name="Gardner M.J."/>
            <person name="Kirkland T.N."/>
            <person name="Taylor J.W."/>
            <person name="Young S.K."/>
            <person name="Zeng Q."/>
            <person name="Koehrsen M."/>
            <person name="Alvarado L."/>
            <person name="Berlin A."/>
            <person name="Borenstein D."/>
            <person name="Chapman S.B."/>
            <person name="Chen Z."/>
            <person name="Engels R."/>
            <person name="Freedman E."/>
            <person name="Gellesch M."/>
            <person name="Goldberg J."/>
            <person name="Griggs A."/>
            <person name="Gujja S."/>
            <person name="Heilman E."/>
            <person name="Heiman D."/>
            <person name="Howarth C."/>
            <person name="Jen D."/>
            <person name="Larson L."/>
            <person name="Mehta T."/>
            <person name="Neiman D."/>
            <person name="Park D."/>
            <person name="Pearson M."/>
            <person name="Richards J."/>
            <person name="Roberts A."/>
            <person name="Saif S."/>
            <person name="Shea T."/>
            <person name="Shenoy N."/>
            <person name="Sisk P."/>
            <person name="Stolte C."/>
            <person name="Sykes S."/>
            <person name="Walk T."/>
            <person name="White J."/>
            <person name="Yandava C."/>
            <person name="Haas B."/>
            <person name="Nusbaum C."/>
            <person name="Birren B."/>
        </authorList>
    </citation>
    <scope>NUCLEOTIDE SEQUENCE [LARGE SCALE GENOMIC DNA]</scope>
    <source>
        <strain evidence="22">RMSCC 757 / Silveira</strain>
    </source>
</reference>
<dbReference type="SUPFAM" id="SSF81606">
    <property type="entry name" value="PP2C-like"/>
    <property type="match status" value="1"/>
</dbReference>
<feature type="compositionally biased region" description="Polar residues" evidence="17">
    <location>
        <begin position="311"/>
        <end position="322"/>
    </location>
</feature>
<dbReference type="InterPro" id="IPR001054">
    <property type="entry name" value="A/G_cyclase"/>
</dbReference>
<dbReference type="PANTHER" id="PTHR48051">
    <property type="match status" value="1"/>
</dbReference>
<dbReference type="GO" id="GO:0006171">
    <property type="term" value="P:cAMP biosynthetic process"/>
    <property type="evidence" value="ECO:0007669"/>
    <property type="project" value="UniProtKB-KW"/>
</dbReference>
<dbReference type="InterPro" id="IPR050216">
    <property type="entry name" value="LRR_domain-containing"/>
</dbReference>
<evidence type="ECO:0000259" key="20">
    <source>
        <dbReference type="PROSITE" id="PS51746"/>
    </source>
</evidence>
<dbReference type="PROSITE" id="PS51450">
    <property type="entry name" value="LRR"/>
    <property type="match status" value="4"/>
</dbReference>
<dbReference type="CDD" id="cd07302">
    <property type="entry name" value="CHD"/>
    <property type="match status" value="1"/>
</dbReference>
<dbReference type="PROSITE" id="PS50200">
    <property type="entry name" value="RA"/>
    <property type="match status" value="1"/>
</dbReference>
<proteinExistence type="inferred from homology"/>
<feature type="compositionally biased region" description="Polar residues" evidence="17">
    <location>
        <begin position="41"/>
        <end position="51"/>
    </location>
</feature>
<dbReference type="FunFam" id="3.80.10.10:FF:000408">
    <property type="entry name" value="Adenylate cyclase"/>
    <property type="match status" value="1"/>
</dbReference>
<comment type="function">
    <text evidence="3">Plays essential roles in regulation of cellular metabolism by catalyzing the synthesis of a second messenger, cAMP.</text>
</comment>
<dbReference type="EC" id="4.6.1.1" evidence="5"/>
<feature type="region of interest" description="Disordered" evidence="17">
    <location>
        <begin position="1136"/>
        <end position="1185"/>
    </location>
</feature>
<evidence type="ECO:0000256" key="13">
    <source>
        <dbReference type="ARBA" id="ARBA00022998"/>
    </source>
</evidence>
<feature type="compositionally biased region" description="Basic residues" evidence="17">
    <location>
        <begin position="324"/>
        <end position="337"/>
    </location>
</feature>
<feature type="compositionally biased region" description="Polar residues" evidence="17">
    <location>
        <begin position="1102"/>
        <end position="1112"/>
    </location>
</feature>
<dbReference type="Pfam" id="PF13855">
    <property type="entry name" value="LRR_8"/>
    <property type="match status" value="2"/>
</dbReference>
<dbReference type="OrthoDB" id="2021138at2759"/>
<keyword evidence="11" id="KW-0067">ATP-binding</keyword>
<dbReference type="InterPro" id="IPR000159">
    <property type="entry name" value="RA_dom"/>
</dbReference>
<feature type="domain" description="Guanylate cyclase" evidence="18">
    <location>
        <begin position="1734"/>
        <end position="1871"/>
    </location>
</feature>
<evidence type="ECO:0000256" key="11">
    <source>
        <dbReference type="ARBA" id="ARBA00022840"/>
    </source>
</evidence>
<evidence type="ECO:0000259" key="19">
    <source>
        <dbReference type="PROSITE" id="PS50200"/>
    </source>
</evidence>
<dbReference type="VEuPathDB" id="FungiDB:CPSG_02115"/>
<keyword evidence="13" id="KW-0115">cAMP biosynthesis</keyword>
<dbReference type="SMART" id="SM00332">
    <property type="entry name" value="PP2Cc"/>
    <property type="match status" value="1"/>
</dbReference>
<feature type="compositionally biased region" description="Basic and acidic residues" evidence="17">
    <location>
        <begin position="506"/>
        <end position="515"/>
    </location>
</feature>
<dbReference type="Pfam" id="PF00211">
    <property type="entry name" value="Guanylate_cyc"/>
    <property type="match status" value="1"/>
</dbReference>
<keyword evidence="14" id="KW-0456">Lyase</keyword>
<evidence type="ECO:0000313" key="22">
    <source>
        <dbReference type="Proteomes" id="UP000002497"/>
    </source>
</evidence>
<evidence type="ECO:0000256" key="8">
    <source>
        <dbReference type="ARBA" id="ARBA00022723"/>
    </source>
</evidence>
<comment type="cofactor">
    <cofactor evidence="2">
        <name>Mg(2+)</name>
        <dbReference type="ChEBI" id="CHEBI:18420"/>
    </cofactor>
</comment>
<dbReference type="GO" id="GO:0005737">
    <property type="term" value="C:cytoplasm"/>
    <property type="evidence" value="ECO:0007669"/>
    <property type="project" value="TreeGrafter"/>
</dbReference>
<dbReference type="PROSITE" id="PS50125">
    <property type="entry name" value="GUANYLATE_CYCLASE_2"/>
    <property type="match status" value="1"/>
</dbReference>
<protein>
    <recommendedName>
        <fullName evidence="6">Adenylate cyclase</fullName>
        <ecNumber evidence="5">4.6.1.1</ecNumber>
    </recommendedName>
    <alternativeName>
        <fullName evidence="15">ATP pyrophosphate-lyase</fullName>
    </alternativeName>
    <alternativeName>
        <fullName evidence="16">Adenylyl cyclase</fullName>
    </alternativeName>
</protein>
<dbReference type="SMART" id="SM00369">
    <property type="entry name" value="LRR_TYP"/>
    <property type="match status" value="11"/>
</dbReference>
<dbReference type="OMA" id="QQVGYEE"/>
<dbReference type="Pfam" id="PF00560">
    <property type="entry name" value="LRR_1"/>
    <property type="match status" value="1"/>
</dbReference>
<keyword evidence="10" id="KW-0547">Nucleotide-binding</keyword>
<dbReference type="SMART" id="SM00364">
    <property type="entry name" value="LRR_BAC"/>
    <property type="match status" value="8"/>
</dbReference>
<dbReference type="Pfam" id="PF08509">
    <property type="entry name" value="Ad_cyc_g-alpha"/>
    <property type="match status" value="1"/>
</dbReference>
<dbReference type="EMBL" id="GL636487">
    <property type="protein sequence ID" value="EFW21958.1"/>
    <property type="molecule type" value="Genomic_DNA"/>
</dbReference>
<evidence type="ECO:0000256" key="3">
    <source>
        <dbReference type="ARBA" id="ARBA00003896"/>
    </source>
</evidence>
<dbReference type="SMART" id="SM00044">
    <property type="entry name" value="CYCc"/>
    <property type="match status" value="1"/>
</dbReference>
<dbReference type="SUPFAM" id="SSF52058">
    <property type="entry name" value="L domain-like"/>
    <property type="match status" value="3"/>
</dbReference>
<feature type="compositionally biased region" description="Polar residues" evidence="17">
    <location>
        <begin position="373"/>
        <end position="395"/>
    </location>
</feature>
<dbReference type="SUPFAM" id="SSF55073">
    <property type="entry name" value="Nucleotide cyclase"/>
    <property type="match status" value="1"/>
</dbReference>
<feature type="region of interest" description="Disordered" evidence="17">
    <location>
        <begin position="1088"/>
        <end position="1118"/>
    </location>
</feature>
<keyword evidence="8" id="KW-0479">Metal-binding</keyword>
<evidence type="ECO:0000256" key="9">
    <source>
        <dbReference type="ARBA" id="ARBA00022737"/>
    </source>
</evidence>
<feature type="compositionally biased region" description="Low complexity" evidence="17">
    <location>
        <begin position="344"/>
        <end position="354"/>
    </location>
</feature>
<keyword evidence="9" id="KW-0677">Repeat</keyword>
<feature type="compositionally biased region" description="Pro residues" evidence="17">
    <location>
        <begin position="146"/>
        <end position="155"/>
    </location>
</feature>
<dbReference type="VEuPathDB" id="FungiDB:D8B26_002059"/>
<sequence>MASRQRERYQAVRHGSESSSVGSRQSHDTLRQNRLSGGGRNNPSHGQQMGTENRCVLDTPPLMLTWTSHSGSRRPSSVFDDVPHAPYLSGSPDVSPTDRRSPYGFQSNRKALAVLGTSDYPVSTMPRNNPSSASNRPKPPALHAVPPSPSSPPPTSANHGTFFNDSSEFDDTSPSPRPTTSHSVASNSPDLVYDDGGRRPSIASIATGSSGGSRSTGSARFHKRLQGFFGEEYQDGASMERSISNRVPSIVHSRDRHNSLNSANTLERRPSPSLSAPRTPLPSSEVTPWEFQDFSDIPQLGDAPVREEPTESSARYTASNATVRPRHRFHLPGHRHNISKEDQSSAGSSRPSTSRENLNPSRTLKDHALGISTPMSMSTTTLGARSSSPTPSAQSAGLRDPGQLSPRAPTPKRSLFDKIRRPKGQGVSLLKHLPSSSSILQEPLKGSKRLRAEMSPGSRSRNGSVEAMGPGRQWEYIDYDRKKEPYGRSGPSKLRHGRLPFSHDSGPSKDADKHEREMFEGERVFLDTNLGDMEGIIRKPRPGSPTDTGGIFTGVDHADKNFRTVLDTPAAGDWHAPESWAVKKPSDDIVSRLPELAEDDASLSVDEDGHPYCVRVFRIDSTFATLSAGLNTTVTEILEMLGRKSFLQDDLNNYDIVMRKNDLSRRLDHGERPILMQKRLLEQAGYQSSDRVADIGREDNSYLVRFTFLPTKLGIYSSLDSELAFNENQKFSHLDLQSKSLVTIPIKLYKKAPEIISLNLSRNLALDVPKDFIQSCINLREIKFMSNEAWRLPASFSLANRLTYLDISNNCLEQLEHAELHNLRGLVSLKMANNKLSSLPSYFGDFPSLRSLNISSNNFQYFPEFLCNLESLVDLDISFNQITQLSNIGRLQALERLWVTNNALTGELGETFKLLVNLKEIDARFNDITGIDNLTQLPRLETLLIGHNSVSSFYGSFVKLRTLVMDHCPVTDFHLTAPVPTLQSLNIASAKLVQFKDTLFTSMPNLMKLYLNKNHFVTLSPYIGYLRRLEHFTMAKNPLSQLPPTIGCLTELRTLNLRECNLKRLPGEIWYCLRLEILNVSSNVLDTFPKPATSPPQLPTAEVQTNGTSASTPGLYGSPSYEELGKLEGFEARRPSQASGGYLSAGSPPPDAPRKLSVTSLGGRQQSVASRSGTDGSRKDSTFSQRMSSTFAGSLRQLYLADNRLEDDLFHQLVLLPELRVLNLSYNELTELPPGVLRRLQFLSELHLSGNELSALPSDDLEESSNLKTLYLNANKFQVLPAELCKINKLAVLDVGSNSLKYNVSNWPYDWNWNWNHNLRYLNFSGNKRFEVKPSSSYASGVGNINGTDLTNFNSLSYIRVLGLMDVTLTIKNVPEETEDRRVRTSASASGLISYGVADTLGKNEHLSMIDMVVPRFRGNSMEAIIGMFDGNSSLSGGSKIAKFLHENFPSTFASELNKLRTYKDEEADDALRRAFLALNKDLATAAHKSLDERESRHWDRVSGIGKVLNQDDVRSGAVATILYLRNMDLFVANVGNAQAVLVQSNGQHKFLTRNHDPAETSERQRIRKAGGYVSRNGKLNDRLSVSRAFGYFHMIPAVMAAPDTLKVTLTSQDEMIIMASGELWDYVTPDVVVDVARAERSDLMIASQKIRDLAMSYGASNKLMVMIAGVSDLKRRQRNKFTRSANIPMGPTTPLTDDSILLTSKRVKRPRDAPSDSRLARLDRVEAPTGELAIVFTDIKKSTSLWETYPIAMRSAIQIHNELFRRQLSLTGGFEVKTEGDAFMVSFSTATAALLWCFACQTQLLDAPWPTEILDSPACKERFDAEGNRIYRGLSVRMGMHWGQPVCERDPVTGRMDYFGPMVNRASRISAVADGGQIFVSSDFVAEIQRTLEAFADYERSSSTGSEDAWPDELLNNSIRNDLYQLSTQGFEVKDLGERKLKGLENPEFVYLMYPHSLAGRLAYQPDLSEERNEMPVPGTLGRNSKLNIEADQFWRLMKISLRLEAFCSALENPNASTLIEPDINLINAIKARGGEITDASVLNLLEHQVARIETCTNTLAIRHMMRPFRPGDSLEDHAVPMIELIKQLQAQLAEFRALKEQIDVVNSSISIPPSPNGNPIHRAVFLGNDQTSSTPTIVDLSCENCSEDSDVMCFREM</sequence>
<dbReference type="Gene3D" id="3.60.40.10">
    <property type="entry name" value="PPM-type phosphatase domain"/>
    <property type="match status" value="1"/>
</dbReference>
<feature type="compositionally biased region" description="Polar residues" evidence="17">
    <location>
        <begin position="125"/>
        <end position="135"/>
    </location>
</feature>
<feature type="region of interest" description="Disordered" evidence="17">
    <location>
        <begin position="1"/>
        <end position="219"/>
    </location>
</feature>
<name>E9CXD2_COCPS</name>
<evidence type="ECO:0000256" key="2">
    <source>
        <dbReference type="ARBA" id="ARBA00001946"/>
    </source>
</evidence>
<dbReference type="GO" id="GO:0004016">
    <property type="term" value="F:adenylate cyclase activity"/>
    <property type="evidence" value="ECO:0007669"/>
    <property type="project" value="UniProtKB-EC"/>
</dbReference>
<comment type="similarity">
    <text evidence="4">Belongs to the adenylyl cyclase class-3 family.</text>
</comment>
<dbReference type="GO" id="GO:0000287">
    <property type="term" value="F:magnesium ion binding"/>
    <property type="evidence" value="ECO:0007669"/>
    <property type="project" value="InterPro"/>
</dbReference>
<dbReference type="FunFam" id="3.80.10.10:FF:000305">
    <property type="entry name" value="Adenylate cyclase AcyA"/>
    <property type="match status" value="1"/>
</dbReference>
<evidence type="ECO:0000256" key="15">
    <source>
        <dbReference type="ARBA" id="ARBA00032597"/>
    </source>
</evidence>
<dbReference type="Proteomes" id="UP000002497">
    <property type="component" value="Unassembled WGS sequence"/>
</dbReference>
<dbReference type="Pfam" id="PF00481">
    <property type="entry name" value="PP2C"/>
    <property type="match status" value="1"/>
</dbReference>
<gene>
    <name evidence="21" type="ORF">CPSG_02115</name>
</gene>
<evidence type="ECO:0000256" key="16">
    <source>
        <dbReference type="ARBA" id="ARBA00032637"/>
    </source>
</evidence>
<evidence type="ECO:0000256" key="4">
    <source>
        <dbReference type="ARBA" id="ARBA00005381"/>
    </source>
</evidence>
<feature type="region of interest" description="Disordered" evidence="17">
    <location>
        <begin position="485"/>
        <end position="515"/>
    </location>
</feature>
<evidence type="ECO:0000256" key="5">
    <source>
        <dbReference type="ARBA" id="ARBA00012201"/>
    </source>
</evidence>